<dbReference type="Proteomes" id="UP000038010">
    <property type="component" value="Unassembled WGS sequence"/>
</dbReference>
<comment type="caution">
    <text evidence="2">The sequence shown here is derived from an EMBL/GenBank/DDBJ whole genome shotgun (WGS) entry which is preliminary data.</text>
</comment>
<keyword evidence="1" id="KW-0472">Membrane</keyword>
<feature type="transmembrane region" description="Helical" evidence="1">
    <location>
        <begin position="7"/>
        <end position="26"/>
    </location>
</feature>
<keyword evidence="3" id="KW-1185">Reference proteome</keyword>
<dbReference type="GeneID" id="28737234"/>
<accession>A0A0N1HSS7</accession>
<evidence type="ECO:0000313" key="3">
    <source>
        <dbReference type="Proteomes" id="UP000038010"/>
    </source>
</evidence>
<feature type="transmembrane region" description="Helical" evidence="1">
    <location>
        <begin position="218"/>
        <end position="240"/>
    </location>
</feature>
<evidence type="ECO:0000313" key="2">
    <source>
        <dbReference type="EMBL" id="KPI39360.1"/>
    </source>
</evidence>
<proteinExistence type="predicted"/>
<keyword evidence="1" id="KW-1133">Transmembrane helix</keyword>
<sequence>MLDQINWALACWLLIVVGSEFIHLAVTKPIGYLAPSSWLMNLVQVLLDVLSNGEARKLSPSLRLIDVDSDGPSPHNHSWILNQIFVNFSNHATSMMPMTVGVFKLPKGARKTTDRQIYAAHFINSFQFSTLMWTYWHGDPSLAFFDGLALLTTAFVWLIWNSPHSQQSPRARRTNRKAHGTFILTAGHRSRHAMVIISEEGSGIDIEKHATSTHSLGFSFWTLVAFFRLVCSALLTINMLQLPATGPIVAASLLGVVYNVWLAFQPGGYGIDMEFVRTVIATDGKVSTLVDRLEDAVRGAGGMLLLFMGSARHRDADSDSLGDWMV</sequence>
<dbReference type="VEuPathDB" id="FungiDB:AB675_5165"/>
<name>A0A0N1HSS7_9EURO</name>
<protein>
    <submittedName>
        <fullName evidence="2">Uncharacterized protein</fullName>
    </submittedName>
</protein>
<feature type="transmembrane region" description="Helical" evidence="1">
    <location>
        <begin position="142"/>
        <end position="160"/>
    </location>
</feature>
<feature type="transmembrane region" description="Helical" evidence="1">
    <location>
        <begin position="246"/>
        <end position="264"/>
    </location>
</feature>
<reference evidence="2 3" key="1">
    <citation type="submission" date="2015-06" db="EMBL/GenBank/DDBJ databases">
        <title>Draft genome of the ant-associated black yeast Phialophora attae CBS 131958.</title>
        <authorList>
            <person name="Moreno L.F."/>
            <person name="Stielow B.J."/>
            <person name="de Hoog S."/>
            <person name="Vicente V.A."/>
            <person name="Weiss V.A."/>
            <person name="de Vries M."/>
            <person name="Cruz L.M."/>
            <person name="Souza E.M."/>
        </authorList>
    </citation>
    <scope>NUCLEOTIDE SEQUENCE [LARGE SCALE GENOMIC DNA]</scope>
    <source>
        <strain evidence="2 3">CBS 131958</strain>
    </source>
</reference>
<dbReference type="RefSeq" id="XP_017999323.1">
    <property type="nucleotide sequence ID" value="XM_018145354.1"/>
</dbReference>
<dbReference type="EMBL" id="LFJN01000015">
    <property type="protein sequence ID" value="KPI39360.1"/>
    <property type="molecule type" value="Genomic_DNA"/>
</dbReference>
<evidence type="ECO:0000256" key="1">
    <source>
        <dbReference type="SAM" id="Phobius"/>
    </source>
</evidence>
<keyword evidence="1" id="KW-0812">Transmembrane</keyword>
<dbReference type="AlphaFoldDB" id="A0A0N1HSS7"/>
<organism evidence="2 3">
    <name type="scientific">Cyphellophora attinorum</name>
    <dbReference type="NCBI Taxonomy" id="1664694"/>
    <lineage>
        <taxon>Eukaryota</taxon>
        <taxon>Fungi</taxon>
        <taxon>Dikarya</taxon>
        <taxon>Ascomycota</taxon>
        <taxon>Pezizomycotina</taxon>
        <taxon>Eurotiomycetes</taxon>
        <taxon>Chaetothyriomycetidae</taxon>
        <taxon>Chaetothyriales</taxon>
        <taxon>Cyphellophoraceae</taxon>
        <taxon>Cyphellophora</taxon>
    </lineage>
</organism>
<gene>
    <name evidence="2" type="ORF">AB675_5165</name>
</gene>